<dbReference type="EC" id="2.4.2.21" evidence="3 10"/>
<feature type="active site" description="Proton acceptor" evidence="10">
    <location>
        <position position="317"/>
    </location>
</feature>
<name>A0A1B2F132_PSEPU</name>
<accession>A0A1B2F132</accession>
<dbReference type="AlphaFoldDB" id="A0A1B2F132"/>
<evidence type="ECO:0000256" key="10">
    <source>
        <dbReference type="HAMAP-Rule" id="MF_00230"/>
    </source>
</evidence>
<dbReference type="InterPro" id="IPR023195">
    <property type="entry name" value="Nict_dMeBzImd_PRibTrfase_N"/>
</dbReference>
<evidence type="ECO:0000256" key="7">
    <source>
        <dbReference type="ARBA" id="ARBA00022679"/>
    </source>
</evidence>
<dbReference type="InterPro" id="IPR017846">
    <property type="entry name" value="Nict_dMeBzImd_PRibTrfase_bact"/>
</dbReference>
<comment type="function">
    <text evidence="10">Catalyzes the synthesis of alpha-ribazole-5'-phosphate from nicotinate mononucleotide (NAMN) and 5,6-dimethylbenzimidazole (DMB).</text>
</comment>
<comment type="pathway">
    <text evidence="1 10">Nucleoside biosynthesis; alpha-ribazole biosynthesis; alpha-ribazole from 5,6-dimethylbenzimidazole: step 1/2.</text>
</comment>
<organism evidence="11">
    <name type="scientific">Pseudomonas putida</name>
    <name type="common">Arthrobacter siderocapsulatus</name>
    <dbReference type="NCBI Taxonomy" id="303"/>
    <lineage>
        <taxon>Bacteria</taxon>
        <taxon>Pseudomonadati</taxon>
        <taxon>Pseudomonadota</taxon>
        <taxon>Gammaproteobacteria</taxon>
        <taxon>Pseudomonadales</taxon>
        <taxon>Pseudomonadaceae</taxon>
        <taxon>Pseudomonas</taxon>
    </lineage>
</organism>
<dbReference type="HAMAP" id="MF_00230">
    <property type="entry name" value="CobT"/>
    <property type="match status" value="1"/>
</dbReference>
<dbReference type="EMBL" id="CP016634">
    <property type="protein sequence ID" value="ANY85866.1"/>
    <property type="molecule type" value="Genomic_DNA"/>
</dbReference>
<protein>
    <recommendedName>
        <fullName evidence="4 10">Nicotinate-nucleotide--dimethylbenzimidazole phosphoribosyltransferase</fullName>
        <shortName evidence="10">NN:DBI PRT</shortName>
        <ecNumber evidence="3 10">2.4.2.21</ecNumber>
    </recommendedName>
    <alternativeName>
        <fullName evidence="8 10">N(1)-alpha-phosphoribosyltransferase</fullName>
    </alternativeName>
</protein>
<keyword evidence="6 10" id="KW-0328">Glycosyltransferase</keyword>
<dbReference type="RefSeq" id="WP_070091714.1">
    <property type="nucleotide sequence ID" value="NZ_CP016634.1"/>
</dbReference>
<reference evidence="11" key="1">
    <citation type="submission" date="2016-07" db="EMBL/GenBank/DDBJ databases">
        <title>New class B carbapenemase carried by novel plasmid in Pseudomonas putida enviromental strain in eastern Amazonia.</title>
        <authorList>
            <person name="Souza C.O."/>
            <person name="Lima K.V."/>
            <person name="Brasiliense D.M."/>
            <person name="Perez-Chaparro P.J."/>
            <person name="Mamizuka E.M."/>
            <person name="Lima M.O."/>
            <person name="Lima L.N."/>
            <person name="McCulloch J.A."/>
        </authorList>
    </citation>
    <scope>NUCLEOTIDE SEQUENCE [LARGE SCALE GENOMIC DNA]</scope>
    <source>
        <strain evidence="11">IEC33019</strain>
    </source>
</reference>
<dbReference type="FunFam" id="3.40.50.10210:FF:000001">
    <property type="entry name" value="Nicotinate-nucleotide--dimethylbenzimidazole phosphoribosyltransferase"/>
    <property type="match status" value="1"/>
</dbReference>
<evidence type="ECO:0000256" key="6">
    <source>
        <dbReference type="ARBA" id="ARBA00022676"/>
    </source>
</evidence>
<comment type="similarity">
    <text evidence="2 10">Belongs to the CobT family.</text>
</comment>
<evidence type="ECO:0000256" key="2">
    <source>
        <dbReference type="ARBA" id="ARBA00007110"/>
    </source>
</evidence>
<dbReference type="CDD" id="cd02439">
    <property type="entry name" value="DMB-PRT_CobT"/>
    <property type="match status" value="1"/>
</dbReference>
<evidence type="ECO:0000256" key="1">
    <source>
        <dbReference type="ARBA" id="ARBA00005049"/>
    </source>
</evidence>
<dbReference type="Pfam" id="PF02277">
    <property type="entry name" value="DBI_PRT"/>
    <property type="match status" value="1"/>
</dbReference>
<dbReference type="PANTHER" id="PTHR43463">
    <property type="entry name" value="NICOTINATE-NUCLEOTIDE--DIMETHYLBENZIMIDAZOLE PHOSPHORIBOSYLTRANSFERASE"/>
    <property type="match status" value="1"/>
</dbReference>
<gene>
    <name evidence="10 11" type="primary">cobT</name>
    <name evidence="11" type="ORF">IEC33019_0260</name>
</gene>
<dbReference type="InterPro" id="IPR036087">
    <property type="entry name" value="Nict_dMeBzImd_PRibTrfase_sf"/>
</dbReference>
<dbReference type="Gene3D" id="3.40.50.10210">
    <property type="match status" value="1"/>
</dbReference>
<evidence type="ECO:0000256" key="3">
    <source>
        <dbReference type="ARBA" id="ARBA00011991"/>
    </source>
</evidence>
<keyword evidence="5 10" id="KW-0169">Cobalamin biosynthesis</keyword>
<dbReference type="SUPFAM" id="SSF52733">
    <property type="entry name" value="Nicotinate mononucleotide:5,6-dimethylbenzimidazole phosphoribosyltransferase (CobT)"/>
    <property type="match status" value="1"/>
</dbReference>
<proteinExistence type="inferred from homology"/>
<dbReference type="PANTHER" id="PTHR43463:SF1">
    <property type="entry name" value="NICOTINATE-NUCLEOTIDE--DIMETHYLBENZIMIDAZOLE PHOSPHORIBOSYLTRANSFERASE"/>
    <property type="match status" value="1"/>
</dbReference>
<evidence type="ECO:0000313" key="11">
    <source>
        <dbReference type="EMBL" id="ANY85866.1"/>
    </source>
</evidence>
<dbReference type="GO" id="GO:0008939">
    <property type="term" value="F:nicotinate-nucleotide-dimethylbenzimidazole phosphoribosyltransferase activity"/>
    <property type="evidence" value="ECO:0007669"/>
    <property type="project" value="UniProtKB-UniRule"/>
</dbReference>
<dbReference type="Gene3D" id="1.10.1610.10">
    <property type="match status" value="1"/>
</dbReference>
<dbReference type="NCBIfam" id="TIGR03160">
    <property type="entry name" value="cobT_DBIPRT"/>
    <property type="match status" value="1"/>
</dbReference>
<dbReference type="GO" id="GO:0009236">
    <property type="term" value="P:cobalamin biosynthetic process"/>
    <property type="evidence" value="ECO:0007669"/>
    <property type="project" value="UniProtKB-UniRule"/>
</dbReference>
<evidence type="ECO:0000256" key="4">
    <source>
        <dbReference type="ARBA" id="ARBA00015486"/>
    </source>
</evidence>
<dbReference type="NCBIfam" id="NF000996">
    <property type="entry name" value="PRK00105.1"/>
    <property type="match status" value="1"/>
</dbReference>
<keyword evidence="7 10" id="KW-0808">Transferase</keyword>
<sequence length="351" mass="35811">MKQPWWRDACQPIDLAAMDQARARQQQLTKPAGSLGQLECLAVQLAGLQGCERPTLERVAITIFAGDHGVVEEGISAYPQAVTGQMLGNFVGGGAAISVLACQLQATLEVVDLGTIDPELDLPGVRHLRLGAGTANFARQPAMTEAQWQAALAAGRDCALRAAEQGATLFIGGEMGIGNTTAAAALASALLGCSAQLLSGPGTGLDAGGVRHKAEVIERALGLHGVGADDPLQALACVGGFEIAALVGAYLACAQQGVAVLVDGFICSVAALVAVRVNPDCRPWLLFAHQGAEPGHQVLLEALQATPLLALGLRLGEGSGAALAVPLMRLACALHGQMATFAEAAVADRSA</sequence>
<dbReference type="UniPathway" id="UPA00061">
    <property type="reaction ID" value="UER00516"/>
</dbReference>
<comment type="catalytic activity">
    <reaction evidence="9 10">
        <text>5,6-dimethylbenzimidazole + nicotinate beta-D-ribonucleotide = alpha-ribazole 5'-phosphate + nicotinate + H(+)</text>
        <dbReference type="Rhea" id="RHEA:11196"/>
        <dbReference type="ChEBI" id="CHEBI:15378"/>
        <dbReference type="ChEBI" id="CHEBI:15890"/>
        <dbReference type="ChEBI" id="CHEBI:32544"/>
        <dbReference type="ChEBI" id="CHEBI:57502"/>
        <dbReference type="ChEBI" id="CHEBI:57918"/>
        <dbReference type="EC" id="2.4.2.21"/>
    </reaction>
</comment>
<dbReference type="InterPro" id="IPR003200">
    <property type="entry name" value="Nict_dMeBzImd_PRibTrfase"/>
</dbReference>
<evidence type="ECO:0000256" key="9">
    <source>
        <dbReference type="ARBA" id="ARBA00047340"/>
    </source>
</evidence>
<evidence type="ECO:0000256" key="8">
    <source>
        <dbReference type="ARBA" id="ARBA00030686"/>
    </source>
</evidence>
<evidence type="ECO:0000256" key="5">
    <source>
        <dbReference type="ARBA" id="ARBA00022573"/>
    </source>
</evidence>